<sequence>MDREGEGAAAAAASSSQANRPGRRVDPLLVTCRFFSIVTTLTAILCIVSNVISAIRSFKNNSDIFDGIFRCYAVVISFFVVIAETEWEFILKNWQVFCV</sequence>
<feature type="region of interest" description="Disordered" evidence="1">
    <location>
        <begin position="1"/>
        <end position="22"/>
    </location>
</feature>
<keyword evidence="2" id="KW-1133">Transmembrane helix</keyword>
<organism evidence="3 4">
    <name type="scientific">Cucurbita argyrosperma subsp. sororia</name>
    <dbReference type="NCBI Taxonomy" id="37648"/>
    <lineage>
        <taxon>Eukaryota</taxon>
        <taxon>Viridiplantae</taxon>
        <taxon>Streptophyta</taxon>
        <taxon>Embryophyta</taxon>
        <taxon>Tracheophyta</taxon>
        <taxon>Spermatophyta</taxon>
        <taxon>Magnoliopsida</taxon>
        <taxon>eudicotyledons</taxon>
        <taxon>Gunneridae</taxon>
        <taxon>Pentapetalae</taxon>
        <taxon>rosids</taxon>
        <taxon>fabids</taxon>
        <taxon>Cucurbitales</taxon>
        <taxon>Cucurbitaceae</taxon>
        <taxon>Cucurbiteae</taxon>
        <taxon>Cucurbita</taxon>
    </lineage>
</organism>
<proteinExistence type="predicted"/>
<dbReference type="PANTHER" id="PTHR34965">
    <property type="entry name" value="OS07G0118300 PROTEIN"/>
    <property type="match status" value="1"/>
</dbReference>
<reference evidence="3 4" key="1">
    <citation type="journal article" date="2021" name="Hortic Res">
        <title>The domestication of Cucurbita argyrosperma as revealed by the genome of its wild relative.</title>
        <authorList>
            <person name="Barrera-Redondo J."/>
            <person name="Sanchez-de la Vega G."/>
            <person name="Aguirre-Liguori J.A."/>
            <person name="Castellanos-Morales G."/>
            <person name="Gutierrez-Guerrero Y.T."/>
            <person name="Aguirre-Dugua X."/>
            <person name="Aguirre-Planter E."/>
            <person name="Tenaillon M.I."/>
            <person name="Lira-Saade R."/>
            <person name="Eguiarte L.E."/>
        </authorList>
    </citation>
    <scope>NUCLEOTIDE SEQUENCE [LARGE SCALE GENOMIC DNA]</scope>
    <source>
        <strain evidence="3">JBR-2021</strain>
    </source>
</reference>
<evidence type="ECO:0000313" key="4">
    <source>
        <dbReference type="Proteomes" id="UP000685013"/>
    </source>
</evidence>
<evidence type="ECO:0000256" key="2">
    <source>
        <dbReference type="SAM" id="Phobius"/>
    </source>
</evidence>
<dbReference type="EMBL" id="JAGKQH010000007">
    <property type="protein sequence ID" value="KAG6595529.1"/>
    <property type="molecule type" value="Genomic_DNA"/>
</dbReference>
<feature type="compositionally biased region" description="Low complexity" evidence="1">
    <location>
        <begin position="8"/>
        <end position="18"/>
    </location>
</feature>
<keyword evidence="2" id="KW-0812">Transmembrane</keyword>
<dbReference type="Proteomes" id="UP000685013">
    <property type="component" value="Chromosome 7"/>
</dbReference>
<feature type="non-terminal residue" evidence="3">
    <location>
        <position position="1"/>
    </location>
</feature>
<keyword evidence="2" id="KW-0472">Membrane</keyword>
<dbReference type="PANTHER" id="PTHR34965:SF1">
    <property type="entry name" value="OS07G0118300 PROTEIN"/>
    <property type="match status" value="1"/>
</dbReference>
<feature type="transmembrane region" description="Helical" evidence="2">
    <location>
        <begin position="34"/>
        <end position="55"/>
    </location>
</feature>
<evidence type="ECO:0000256" key="1">
    <source>
        <dbReference type="SAM" id="MobiDB-lite"/>
    </source>
</evidence>
<dbReference type="AlphaFoldDB" id="A0AAV6NDB0"/>
<keyword evidence="4" id="KW-1185">Reference proteome</keyword>
<comment type="caution">
    <text evidence="3">The sequence shown here is derived from an EMBL/GenBank/DDBJ whole genome shotgun (WGS) entry which is preliminary data.</text>
</comment>
<protein>
    <recommendedName>
        <fullName evidence="5">CASP-like protein</fullName>
    </recommendedName>
</protein>
<name>A0AAV6NDB0_9ROSI</name>
<accession>A0AAV6NDB0</accession>
<feature type="transmembrane region" description="Helical" evidence="2">
    <location>
        <begin position="67"/>
        <end position="83"/>
    </location>
</feature>
<gene>
    <name evidence="3" type="ORF">SDJN03_12082</name>
</gene>
<evidence type="ECO:0000313" key="3">
    <source>
        <dbReference type="EMBL" id="KAG6595529.1"/>
    </source>
</evidence>
<evidence type="ECO:0008006" key="5">
    <source>
        <dbReference type="Google" id="ProtNLM"/>
    </source>
</evidence>